<dbReference type="PANTHER" id="PTHR32196">
    <property type="entry name" value="ABC TRANSPORTER PERMEASE PROTEIN YPHD-RELATED-RELATED"/>
    <property type="match status" value="1"/>
</dbReference>
<feature type="transmembrane region" description="Helical" evidence="6">
    <location>
        <begin position="44"/>
        <end position="63"/>
    </location>
</feature>
<keyword evidence="2" id="KW-1003">Cell membrane</keyword>
<dbReference type="GO" id="GO:0005886">
    <property type="term" value="C:plasma membrane"/>
    <property type="evidence" value="ECO:0007669"/>
    <property type="project" value="UniProtKB-SubCell"/>
</dbReference>
<feature type="transmembrane region" description="Helical" evidence="6">
    <location>
        <begin position="221"/>
        <end position="239"/>
    </location>
</feature>
<evidence type="ECO:0000256" key="1">
    <source>
        <dbReference type="ARBA" id="ARBA00004651"/>
    </source>
</evidence>
<sequence length="280" mass="29292">MNAALERVGPIVRTRIMELVLLLLCVYLAIRAEGFLTLENLLLVLRNVSMQGVIAFGMTMVIISGEIDLSVGSAVAFAGCLTAYLTGLLGGPRGAMPTGVAILLAVVSSIALGFALGCATGFVRARFRVPTFITTLAWMTVLRGAAQLITGGFSLTPFPEWYNFFGGGYLFGVIPFAAIVFLVAFAMIQLLMDYTSFGRAIYAVGGNAEAARLSGIKVWRVKILVMGTVSALAALAGVIQSAEIMAGSPAAAWGWELDVIAAVIIGGTSLMGGVGRIWGT</sequence>
<proteinExistence type="predicted"/>
<comment type="caution">
    <text evidence="7">The sequence shown here is derived from an EMBL/GenBank/DDBJ whole genome shotgun (WGS) entry which is preliminary data.</text>
</comment>
<feature type="transmembrane region" description="Helical" evidence="6">
    <location>
        <begin position="70"/>
        <end position="89"/>
    </location>
</feature>
<evidence type="ECO:0000313" key="7">
    <source>
        <dbReference type="EMBL" id="GAH35449.1"/>
    </source>
</evidence>
<dbReference type="EMBL" id="BARU01005374">
    <property type="protein sequence ID" value="GAH35449.1"/>
    <property type="molecule type" value="Genomic_DNA"/>
</dbReference>
<name>X1G1L0_9ZZZZ</name>
<evidence type="ECO:0008006" key="8">
    <source>
        <dbReference type="Google" id="ProtNLM"/>
    </source>
</evidence>
<evidence type="ECO:0000256" key="3">
    <source>
        <dbReference type="ARBA" id="ARBA00022692"/>
    </source>
</evidence>
<evidence type="ECO:0000256" key="2">
    <source>
        <dbReference type="ARBA" id="ARBA00022475"/>
    </source>
</evidence>
<protein>
    <recommendedName>
        <fullName evidence="8">ABC transporter permease</fullName>
    </recommendedName>
</protein>
<dbReference type="CDD" id="cd06579">
    <property type="entry name" value="TM_PBP1_transp_AraH_like"/>
    <property type="match status" value="1"/>
</dbReference>
<organism evidence="7">
    <name type="scientific">marine sediment metagenome</name>
    <dbReference type="NCBI Taxonomy" id="412755"/>
    <lineage>
        <taxon>unclassified sequences</taxon>
        <taxon>metagenomes</taxon>
        <taxon>ecological metagenomes</taxon>
    </lineage>
</organism>
<keyword evidence="3 6" id="KW-0812">Transmembrane</keyword>
<feature type="transmembrane region" description="Helical" evidence="6">
    <location>
        <begin position="259"/>
        <end position="279"/>
    </location>
</feature>
<accession>X1G1L0</accession>
<feature type="transmembrane region" description="Helical" evidence="6">
    <location>
        <begin position="129"/>
        <end position="149"/>
    </location>
</feature>
<dbReference type="GO" id="GO:0022857">
    <property type="term" value="F:transmembrane transporter activity"/>
    <property type="evidence" value="ECO:0007669"/>
    <property type="project" value="InterPro"/>
</dbReference>
<dbReference type="AlphaFoldDB" id="X1G1L0"/>
<evidence type="ECO:0000256" key="6">
    <source>
        <dbReference type="SAM" id="Phobius"/>
    </source>
</evidence>
<keyword evidence="4 6" id="KW-1133">Transmembrane helix</keyword>
<feature type="transmembrane region" description="Helical" evidence="6">
    <location>
        <begin position="101"/>
        <end position="122"/>
    </location>
</feature>
<dbReference type="PANTHER" id="PTHR32196:SF72">
    <property type="entry name" value="RIBOSE IMPORT PERMEASE PROTEIN RBSC"/>
    <property type="match status" value="1"/>
</dbReference>
<reference evidence="7" key="1">
    <citation type="journal article" date="2014" name="Front. Microbiol.">
        <title>High frequency of phylogenetically diverse reductive dehalogenase-homologous genes in deep subseafloor sedimentary metagenomes.</title>
        <authorList>
            <person name="Kawai M."/>
            <person name="Futagami T."/>
            <person name="Toyoda A."/>
            <person name="Takaki Y."/>
            <person name="Nishi S."/>
            <person name="Hori S."/>
            <person name="Arai W."/>
            <person name="Tsubouchi T."/>
            <person name="Morono Y."/>
            <person name="Uchiyama I."/>
            <person name="Ito T."/>
            <person name="Fujiyama A."/>
            <person name="Inagaki F."/>
            <person name="Takami H."/>
        </authorList>
    </citation>
    <scope>NUCLEOTIDE SEQUENCE</scope>
    <source>
        <strain evidence="7">Expedition CK06-06</strain>
    </source>
</reference>
<comment type="subcellular location">
    <subcellularLocation>
        <location evidence="1">Cell membrane</location>
        <topology evidence="1">Multi-pass membrane protein</topology>
    </subcellularLocation>
</comment>
<feature type="transmembrane region" description="Helical" evidence="6">
    <location>
        <begin position="169"/>
        <end position="192"/>
    </location>
</feature>
<evidence type="ECO:0000256" key="5">
    <source>
        <dbReference type="ARBA" id="ARBA00023136"/>
    </source>
</evidence>
<dbReference type="InterPro" id="IPR001851">
    <property type="entry name" value="ABC_transp_permease"/>
</dbReference>
<keyword evidence="5 6" id="KW-0472">Membrane</keyword>
<evidence type="ECO:0000256" key="4">
    <source>
        <dbReference type="ARBA" id="ARBA00022989"/>
    </source>
</evidence>
<dbReference type="Pfam" id="PF02653">
    <property type="entry name" value="BPD_transp_2"/>
    <property type="match status" value="1"/>
</dbReference>
<feature type="non-terminal residue" evidence="7">
    <location>
        <position position="280"/>
    </location>
</feature>
<gene>
    <name evidence="7" type="ORF">S03H2_10453</name>
</gene>